<feature type="domain" description="CBS" evidence="3">
    <location>
        <begin position="243"/>
        <end position="299"/>
    </location>
</feature>
<evidence type="ECO:0000313" key="5">
    <source>
        <dbReference type="Proteomes" id="UP001549313"/>
    </source>
</evidence>
<dbReference type="InterPro" id="IPR007065">
    <property type="entry name" value="HPP"/>
</dbReference>
<keyword evidence="1" id="KW-0129">CBS domain</keyword>
<dbReference type="Pfam" id="PF04982">
    <property type="entry name" value="TM_HPP"/>
    <property type="match status" value="1"/>
</dbReference>
<gene>
    <name evidence="4" type="ORF">ABIE19_000008</name>
</gene>
<feature type="domain" description="CBS" evidence="3">
    <location>
        <begin position="301"/>
        <end position="357"/>
    </location>
</feature>
<dbReference type="PANTHER" id="PTHR33741:SF5">
    <property type="entry name" value="TRANSMEMBRANE PROTEIN DDB_G0269096-RELATED"/>
    <property type="match status" value="1"/>
</dbReference>
<organism evidence="4 5">
    <name type="scientific">Brevundimonas faecalis</name>
    <dbReference type="NCBI Taxonomy" id="947378"/>
    <lineage>
        <taxon>Bacteria</taxon>
        <taxon>Pseudomonadati</taxon>
        <taxon>Pseudomonadota</taxon>
        <taxon>Alphaproteobacteria</taxon>
        <taxon>Caulobacterales</taxon>
        <taxon>Caulobacteraceae</taxon>
        <taxon>Brevundimonas</taxon>
    </lineage>
</organism>
<feature type="transmembrane region" description="Helical" evidence="2">
    <location>
        <begin position="148"/>
        <end position="166"/>
    </location>
</feature>
<proteinExistence type="predicted"/>
<sequence length="366" mass="37834">MFSHVRNLLAGGLRAPRREVVRGALGAAVGIAACGLIARWLVEGRMSFSPLLAAPIGASAVLVFALPASPLAQPRAVIGGNMLAAFVGVACGLVVPDPLLAAALAVGAAIFAMSLLGCLHPPGGAMALGAALAASSSTPLGFDYPLVPVGLCSVLLVVAASVYGRLTGHAYPRRLEAAPSPHRTQDRPPTERFGYTRADLDQALAQYGDLLDVRLEDLDALFRKVELQAHRRLHAAIPCADIMSRDVIALPADQAADLALARLQAHELRTAPVVDARGRVLGLVRRAELLAGGARPVAGLADPVVHTVRPTAPIEALLPLLSSGATHEVLVTDEDGVLVGIVTQTDLLAVLYRAHVVEAVASAQAA</sequence>
<comment type="caution">
    <text evidence="4">The sequence shown here is derived from an EMBL/GenBank/DDBJ whole genome shotgun (WGS) entry which is preliminary data.</text>
</comment>
<dbReference type="InterPro" id="IPR046342">
    <property type="entry name" value="CBS_dom_sf"/>
</dbReference>
<accession>A0ABV2R688</accession>
<evidence type="ECO:0000256" key="2">
    <source>
        <dbReference type="SAM" id="Phobius"/>
    </source>
</evidence>
<dbReference type="EMBL" id="JBEPTF010000001">
    <property type="protein sequence ID" value="MET4682099.1"/>
    <property type="molecule type" value="Genomic_DNA"/>
</dbReference>
<reference evidence="4 5" key="1">
    <citation type="submission" date="2024-06" db="EMBL/GenBank/DDBJ databases">
        <title>Sorghum-associated microbial communities from plants grown in Nebraska, USA.</title>
        <authorList>
            <person name="Schachtman D."/>
        </authorList>
    </citation>
    <scope>NUCLEOTIDE SEQUENCE [LARGE SCALE GENOMIC DNA]</scope>
    <source>
        <strain evidence="4 5">2814</strain>
    </source>
</reference>
<dbReference type="PROSITE" id="PS51257">
    <property type="entry name" value="PROKAR_LIPOPROTEIN"/>
    <property type="match status" value="1"/>
</dbReference>
<evidence type="ECO:0000259" key="3">
    <source>
        <dbReference type="PROSITE" id="PS51371"/>
    </source>
</evidence>
<dbReference type="PANTHER" id="PTHR33741">
    <property type="entry name" value="TRANSMEMBRANE PROTEIN DDB_G0269096-RELATED"/>
    <property type="match status" value="1"/>
</dbReference>
<feature type="transmembrane region" description="Helical" evidence="2">
    <location>
        <begin position="76"/>
        <end position="95"/>
    </location>
</feature>
<dbReference type="SUPFAM" id="SSF54631">
    <property type="entry name" value="CBS-domain pair"/>
    <property type="match status" value="1"/>
</dbReference>
<dbReference type="InterPro" id="IPR000644">
    <property type="entry name" value="CBS_dom"/>
</dbReference>
<dbReference type="Pfam" id="PF00571">
    <property type="entry name" value="CBS"/>
    <property type="match status" value="2"/>
</dbReference>
<dbReference type="Gene3D" id="3.10.580.10">
    <property type="entry name" value="CBS-domain"/>
    <property type="match status" value="2"/>
</dbReference>
<feature type="transmembrane region" description="Helical" evidence="2">
    <location>
        <begin position="20"/>
        <end position="42"/>
    </location>
</feature>
<dbReference type="Proteomes" id="UP001549313">
    <property type="component" value="Unassembled WGS sequence"/>
</dbReference>
<keyword evidence="2" id="KW-1133">Transmembrane helix</keyword>
<dbReference type="SMART" id="SM00116">
    <property type="entry name" value="CBS"/>
    <property type="match status" value="2"/>
</dbReference>
<protein>
    <submittedName>
        <fullName evidence="4">CBS domain-containing membrane protein</fullName>
    </submittedName>
</protein>
<keyword evidence="2" id="KW-0472">Membrane</keyword>
<keyword evidence="5" id="KW-1185">Reference proteome</keyword>
<name>A0ABV2R688_9CAUL</name>
<evidence type="ECO:0000256" key="1">
    <source>
        <dbReference type="PROSITE-ProRule" id="PRU00703"/>
    </source>
</evidence>
<dbReference type="PROSITE" id="PS51371">
    <property type="entry name" value="CBS"/>
    <property type="match status" value="2"/>
</dbReference>
<keyword evidence="2" id="KW-0812">Transmembrane</keyword>
<feature type="transmembrane region" description="Helical" evidence="2">
    <location>
        <begin position="48"/>
        <end position="69"/>
    </location>
</feature>
<dbReference type="RefSeq" id="WP_354087059.1">
    <property type="nucleotide sequence ID" value="NZ_JBEPTF010000001.1"/>
</dbReference>
<feature type="transmembrane region" description="Helical" evidence="2">
    <location>
        <begin position="101"/>
        <end position="118"/>
    </location>
</feature>
<dbReference type="InterPro" id="IPR058581">
    <property type="entry name" value="TM_HPP"/>
</dbReference>
<evidence type="ECO:0000313" key="4">
    <source>
        <dbReference type="EMBL" id="MET4682099.1"/>
    </source>
</evidence>